<protein>
    <submittedName>
        <fullName evidence="1">Uncharacterized protein</fullName>
    </submittedName>
</protein>
<dbReference type="GeneID" id="25909926"/>
<dbReference type="Proteomes" id="UP000054560">
    <property type="component" value="Unassembled WGS sequence"/>
</dbReference>
<sequence length="80" mass="9197">MYEYFWTTALHLHTLIDKIIAMADNNVAPGVKEFEEVLQLVVKYKDLHGIDVLLKAAKEKGHYDNLNEELVDKAYGMMEA</sequence>
<accession>A0A0L0FN23</accession>
<organism evidence="1 2">
    <name type="scientific">Sphaeroforma arctica JP610</name>
    <dbReference type="NCBI Taxonomy" id="667725"/>
    <lineage>
        <taxon>Eukaryota</taxon>
        <taxon>Ichthyosporea</taxon>
        <taxon>Ichthyophonida</taxon>
        <taxon>Sphaeroforma</taxon>
    </lineage>
</organism>
<dbReference type="RefSeq" id="XP_014152036.1">
    <property type="nucleotide sequence ID" value="XM_014296561.1"/>
</dbReference>
<name>A0A0L0FN23_9EUKA</name>
<evidence type="ECO:0000313" key="2">
    <source>
        <dbReference type="Proteomes" id="UP000054560"/>
    </source>
</evidence>
<proteinExistence type="predicted"/>
<dbReference type="EMBL" id="KQ242552">
    <property type="protein sequence ID" value="KNC78134.1"/>
    <property type="molecule type" value="Genomic_DNA"/>
</dbReference>
<evidence type="ECO:0000313" key="1">
    <source>
        <dbReference type="EMBL" id="KNC78134.1"/>
    </source>
</evidence>
<keyword evidence="2" id="KW-1185">Reference proteome</keyword>
<reference evidence="1 2" key="1">
    <citation type="submission" date="2011-02" db="EMBL/GenBank/DDBJ databases">
        <title>The Genome Sequence of Sphaeroforma arctica JP610.</title>
        <authorList>
            <consortium name="The Broad Institute Genome Sequencing Platform"/>
            <person name="Russ C."/>
            <person name="Cuomo C."/>
            <person name="Young S.K."/>
            <person name="Zeng Q."/>
            <person name="Gargeya S."/>
            <person name="Alvarado L."/>
            <person name="Berlin A."/>
            <person name="Chapman S.B."/>
            <person name="Chen Z."/>
            <person name="Freedman E."/>
            <person name="Gellesch M."/>
            <person name="Goldberg J."/>
            <person name="Griggs A."/>
            <person name="Gujja S."/>
            <person name="Heilman E."/>
            <person name="Heiman D."/>
            <person name="Howarth C."/>
            <person name="Mehta T."/>
            <person name="Neiman D."/>
            <person name="Pearson M."/>
            <person name="Roberts A."/>
            <person name="Saif S."/>
            <person name="Shea T."/>
            <person name="Shenoy N."/>
            <person name="Sisk P."/>
            <person name="Stolte C."/>
            <person name="Sykes S."/>
            <person name="White J."/>
            <person name="Yandava C."/>
            <person name="Burger G."/>
            <person name="Gray M.W."/>
            <person name="Holland P.W.H."/>
            <person name="King N."/>
            <person name="Lang F.B.F."/>
            <person name="Roger A.J."/>
            <person name="Ruiz-Trillo I."/>
            <person name="Haas B."/>
            <person name="Nusbaum C."/>
            <person name="Birren B."/>
        </authorList>
    </citation>
    <scope>NUCLEOTIDE SEQUENCE [LARGE SCALE GENOMIC DNA]</scope>
    <source>
        <strain evidence="1 2">JP610</strain>
    </source>
</reference>
<dbReference type="AlphaFoldDB" id="A0A0L0FN23"/>
<gene>
    <name evidence="1" type="ORF">SARC_09422</name>
</gene>